<keyword evidence="2" id="KW-1003">Cell membrane</keyword>
<keyword evidence="5 8" id="KW-0812">Transmembrane</keyword>
<keyword evidence="3" id="KW-0328">Glycosyltransferase</keyword>
<feature type="transmembrane region" description="Helical" evidence="8">
    <location>
        <begin position="339"/>
        <end position="356"/>
    </location>
</feature>
<feature type="transmembrane region" description="Helical" evidence="8">
    <location>
        <begin position="9"/>
        <end position="27"/>
    </location>
</feature>
<dbReference type="PANTHER" id="PTHR33908">
    <property type="entry name" value="MANNOSYLTRANSFERASE YKCB-RELATED"/>
    <property type="match status" value="1"/>
</dbReference>
<accession>A0A0G0PR43</accession>
<evidence type="ECO:0000256" key="7">
    <source>
        <dbReference type="ARBA" id="ARBA00023136"/>
    </source>
</evidence>
<evidence type="ECO:0000256" key="1">
    <source>
        <dbReference type="ARBA" id="ARBA00004651"/>
    </source>
</evidence>
<evidence type="ECO:0000256" key="6">
    <source>
        <dbReference type="ARBA" id="ARBA00022989"/>
    </source>
</evidence>
<dbReference type="Proteomes" id="UP000034774">
    <property type="component" value="Unassembled WGS sequence"/>
</dbReference>
<dbReference type="GO" id="GO:0009103">
    <property type="term" value="P:lipopolysaccharide biosynthetic process"/>
    <property type="evidence" value="ECO:0007669"/>
    <property type="project" value="UniProtKB-ARBA"/>
</dbReference>
<evidence type="ECO:0000256" key="5">
    <source>
        <dbReference type="ARBA" id="ARBA00022692"/>
    </source>
</evidence>
<comment type="caution">
    <text evidence="10">The sequence shown here is derived from an EMBL/GenBank/DDBJ whole genome shotgun (WGS) entry which is preliminary data.</text>
</comment>
<dbReference type="InterPro" id="IPR050297">
    <property type="entry name" value="LipidA_mod_glycosyltrf_83"/>
</dbReference>
<feature type="transmembrane region" description="Helical" evidence="8">
    <location>
        <begin position="93"/>
        <end position="113"/>
    </location>
</feature>
<feature type="transmembrane region" description="Helical" evidence="8">
    <location>
        <begin position="174"/>
        <end position="201"/>
    </location>
</feature>
<reference evidence="10 11" key="1">
    <citation type="journal article" date="2015" name="Nature">
        <title>rRNA introns, odd ribosomes, and small enigmatic genomes across a large radiation of phyla.</title>
        <authorList>
            <person name="Brown C.T."/>
            <person name="Hug L.A."/>
            <person name="Thomas B.C."/>
            <person name="Sharon I."/>
            <person name="Castelle C.J."/>
            <person name="Singh A."/>
            <person name="Wilkins M.J."/>
            <person name="Williams K.H."/>
            <person name="Banfield J.F."/>
        </authorList>
    </citation>
    <scope>NUCLEOTIDE SEQUENCE [LARGE SCALE GENOMIC DNA]</scope>
</reference>
<evidence type="ECO:0000256" key="3">
    <source>
        <dbReference type="ARBA" id="ARBA00022676"/>
    </source>
</evidence>
<dbReference type="STRING" id="1618572.UT17_C0004G0194"/>
<protein>
    <recommendedName>
        <fullName evidence="9">Glycosyltransferase RgtA/B/C/D-like domain-containing protein</fullName>
    </recommendedName>
</protein>
<keyword evidence="7 8" id="KW-0472">Membrane</keyword>
<dbReference type="InterPro" id="IPR038731">
    <property type="entry name" value="RgtA/B/C-like"/>
</dbReference>
<sequence>MLKTIEGKITLVALVLVVLLGFVLRFYKVVLDPPSLNWDEVSIGYNAYSILKTGRDEWGKFMPVHFKAYGEYKLPVQIYSSIPGIAIFGLNEFGVRITPVIYGVLTILFLFFLTKELFEDKRIAFVSSFLLAISPWHIQLTRASFESSFSVFWVVLGAWLFIKGFKNRKYWLWSILPFIISIYTYNAARVFTPLLLFTLFIIYRKEILKNFKIFVLGLSIFIIAMVPLASFIISGQATARLKLVSITDDPGFVQRVNQARGNTQLPTPLPRLIHNKVTHYVYVFIENYLSHFTPDFLFINGAGHKQHHVQGIGELYAIQAPFILIGLVFLFMSKNKWRWLLTSWLFLVFVPVAATVDSIPNALRTVLAAVPYQIFTALGFYEALAFFKRRKYFGWTMVAISVTSLLISFRGYLNNYYDIYPTLYSRDWQYGYKQVASFVKAHYNDYDLIVFSRAYGEPHMFTLFFLNWNPENYRNNPNLNRFEAYQWIWVLKFDKFYFPDLGDVGTHYQDIIDVNVGKKILFIGKQGDFPDNLARLLIVDFLNGDRAFEIVEKNAK</sequence>
<evidence type="ECO:0000313" key="11">
    <source>
        <dbReference type="Proteomes" id="UP000034774"/>
    </source>
</evidence>
<evidence type="ECO:0000256" key="8">
    <source>
        <dbReference type="SAM" id="Phobius"/>
    </source>
</evidence>
<keyword evidence="6 8" id="KW-1133">Transmembrane helix</keyword>
<organism evidence="10 11">
    <name type="scientific">Candidatus Woesebacteria bacterium GW2011_GWB1_39_10</name>
    <dbReference type="NCBI Taxonomy" id="1618572"/>
    <lineage>
        <taxon>Bacteria</taxon>
        <taxon>Candidatus Woeseibacteriota</taxon>
    </lineage>
</organism>
<gene>
    <name evidence="10" type="ORF">UT17_C0004G0194</name>
</gene>
<dbReference type="PANTHER" id="PTHR33908:SF11">
    <property type="entry name" value="MEMBRANE PROTEIN"/>
    <property type="match status" value="1"/>
</dbReference>
<feature type="transmembrane region" description="Helical" evidence="8">
    <location>
        <begin position="213"/>
        <end position="233"/>
    </location>
</feature>
<dbReference type="Pfam" id="PF13231">
    <property type="entry name" value="PMT_2"/>
    <property type="match status" value="1"/>
</dbReference>
<feature type="transmembrane region" description="Helical" evidence="8">
    <location>
        <begin position="362"/>
        <end position="381"/>
    </location>
</feature>
<evidence type="ECO:0000256" key="4">
    <source>
        <dbReference type="ARBA" id="ARBA00022679"/>
    </source>
</evidence>
<name>A0A0G0PR43_9BACT</name>
<feature type="domain" description="Glycosyltransferase RgtA/B/C/D-like" evidence="9">
    <location>
        <begin position="85"/>
        <end position="228"/>
    </location>
</feature>
<proteinExistence type="predicted"/>
<feature type="transmembrane region" description="Helical" evidence="8">
    <location>
        <begin position="143"/>
        <end position="162"/>
    </location>
</feature>
<dbReference type="GO" id="GO:0016763">
    <property type="term" value="F:pentosyltransferase activity"/>
    <property type="evidence" value="ECO:0007669"/>
    <property type="project" value="TreeGrafter"/>
</dbReference>
<dbReference type="GO" id="GO:0005886">
    <property type="term" value="C:plasma membrane"/>
    <property type="evidence" value="ECO:0007669"/>
    <property type="project" value="UniProtKB-SubCell"/>
</dbReference>
<comment type="subcellular location">
    <subcellularLocation>
        <location evidence="1">Cell membrane</location>
        <topology evidence="1">Multi-pass membrane protein</topology>
    </subcellularLocation>
</comment>
<feature type="transmembrane region" description="Helical" evidence="8">
    <location>
        <begin position="393"/>
        <end position="413"/>
    </location>
</feature>
<keyword evidence="4" id="KW-0808">Transferase</keyword>
<evidence type="ECO:0000256" key="2">
    <source>
        <dbReference type="ARBA" id="ARBA00022475"/>
    </source>
</evidence>
<dbReference type="EMBL" id="LBVU01000004">
    <property type="protein sequence ID" value="KKQ91846.1"/>
    <property type="molecule type" value="Genomic_DNA"/>
</dbReference>
<feature type="transmembrane region" description="Helical" evidence="8">
    <location>
        <begin position="315"/>
        <end position="332"/>
    </location>
</feature>
<dbReference type="AlphaFoldDB" id="A0A0G0PR43"/>
<evidence type="ECO:0000259" key="9">
    <source>
        <dbReference type="Pfam" id="PF13231"/>
    </source>
</evidence>
<evidence type="ECO:0000313" key="10">
    <source>
        <dbReference type="EMBL" id="KKQ91846.1"/>
    </source>
</evidence>